<comment type="caution">
    <text evidence="5">The sequence shown here is derived from an EMBL/GenBank/DDBJ whole genome shotgun (WGS) entry which is preliminary data.</text>
</comment>
<feature type="region of interest" description="Disordered" evidence="4">
    <location>
        <begin position="142"/>
        <end position="182"/>
    </location>
</feature>
<gene>
    <name evidence="5" type="ORF">SASPL_128654</name>
</gene>
<name>A0A8X8ZMP9_SALSN</name>
<dbReference type="PANTHER" id="PTHR21109">
    <property type="entry name" value="MITOCHONDRIAL 28S RIBOSOMAL PROTEIN S21"/>
    <property type="match status" value="1"/>
</dbReference>
<evidence type="ECO:0000313" key="5">
    <source>
        <dbReference type="EMBL" id="KAG6410592.1"/>
    </source>
</evidence>
<keyword evidence="2" id="KW-0689">Ribosomal protein</keyword>
<dbReference type="GO" id="GO:0003735">
    <property type="term" value="F:structural constituent of ribosome"/>
    <property type="evidence" value="ECO:0007669"/>
    <property type="project" value="InterPro"/>
</dbReference>
<dbReference type="PANTHER" id="PTHR21109:SF27">
    <property type="entry name" value="30S RIBOSOMAL PROTEIN S21, CHLOROPLASTIC"/>
    <property type="match status" value="1"/>
</dbReference>
<dbReference type="Gene3D" id="1.20.5.1150">
    <property type="entry name" value="Ribosomal protein S8"/>
    <property type="match status" value="1"/>
</dbReference>
<evidence type="ECO:0000256" key="4">
    <source>
        <dbReference type="SAM" id="MobiDB-lite"/>
    </source>
</evidence>
<dbReference type="InterPro" id="IPR038380">
    <property type="entry name" value="Ribosomal_bS21_sf"/>
</dbReference>
<dbReference type="NCBIfam" id="TIGR00030">
    <property type="entry name" value="S21p"/>
    <property type="match status" value="1"/>
</dbReference>
<protein>
    <recommendedName>
        <fullName evidence="7">Small subunit ribosomal protein S21</fullName>
    </recommendedName>
</protein>
<accession>A0A8X8ZMP9</accession>
<proteinExistence type="inferred from homology"/>
<dbReference type="Proteomes" id="UP000298416">
    <property type="component" value="Unassembled WGS sequence"/>
</dbReference>
<dbReference type="InterPro" id="IPR001911">
    <property type="entry name" value="Ribosomal_bS21"/>
</dbReference>
<reference evidence="5" key="1">
    <citation type="submission" date="2018-01" db="EMBL/GenBank/DDBJ databases">
        <authorList>
            <person name="Mao J.F."/>
        </authorList>
    </citation>
    <scope>NUCLEOTIDE SEQUENCE</scope>
    <source>
        <strain evidence="5">Huo1</strain>
        <tissue evidence="5">Leaf</tissue>
    </source>
</reference>
<feature type="compositionally biased region" description="Basic and acidic residues" evidence="4">
    <location>
        <begin position="163"/>
        <end position="173"/>
    </location>
</feature>
<evidence type="ECO:0000256" key="3">
    <source>
        <dbReference type="ARBA" id="ARBA00023274"/>
    </source>
</evidence>
<dbReference type="Pfam" id="PF01165">
    <property type="entry name" value="Ribosomal_S21"/>
    <property type="match status" value="1"/>
</dbReference>
<evidence type="ECO:0000256" key="1">
    <source>
        <dbReference type="ARBA" id="ARBA00006640"/>
    </source>
</evidence>
<keyword evidence="3" id="KW-0687">Ribonucleoprotein</keyword>
<dbReference type="GO" id="GO:0006412">
    <property type="term" value="P:translation"/>
    <property type="evidence" value="ECO:0007669"/>
    <property type="project" value="InterPro"/>
</dbReference>
<organism evidence="5">
    <name type="scientific">Salvia splendens</name>
    <name type="common">Scarlet sage</name>
    <dbReference type="NCBI Taxonomy" id="180675"/>
    <lineage>
        <taxon>Eukaryota</taxon>
        <taxon>Viridiplantae</taxon>
        <taxon>Streptophyta</taxon>
        <taxon>Embryophyta</taxon>
        <taxon>Tracheophyta</taxon>
        <taxon>Spermatophyta</taxon>
        <taxon>Magnoliopsida</taxon>
        <taxon>eudicotyledons</taxon>
        <taxon>Gunneridae</taxon>
        <taxon>Pentapetalae</taxon>
        <taxon>asterids</taxon>
        <taxon>lamiids</taxon>
        <taxon>Lamiales</taxon>
        <taxon>Lamiaceae</taxon>
        <taxon>Nepetoideae</taxon>
        <taxon>Mentheae</taxon>
        <taxon>Salviinae</taxon>
        <taxon>Salvia</taxon>
        <taxon>Salvia subgen. Calosphace</taxon>
        <taxon>core Calosphace</taxon>
    </lineage>
</organism>
<evidence type="ECO:0000313" key="6">
    <source>
        <dbReference type="Proteomes" id="UP000298416"/>
    </source>
</evidence>
<dbReference type="PRINTS" id="PR00976">
    <property type="entry name" value="RIBOSOMALS21"/>
</dbReference>
<dbReference type="GO" id="GO:1990904">
    <property type="term" value="C:ribonucleoprotein complex"/>
    <property type="evidence" value="ECO:0007669"/>
    <property type="project" value="UniProtKB-KW"/>
</dbReference>
<dbReference type="AlphaFoldDB" id="A0A8X8ZMP9"/>
<evidence type="ECO:0008006" key="7">
    <source>
        <dbReference type="Google" id="ProtNLM"/>
    </source>
</evidence>
<sequence>MAVSMVDHIFWVSPHNPTESNRHSKSNLPLLPWKDPSTLSLNLLPTTPFKHHQNQQLNQQCCHPLSVAFPALAFSNTLFFASNVALIVAEDEHEDKLIGRFRREVLKAGVLQECRRRRFFECSQDKRKRKSREAARRNRKRFHLVARISDSDPKNRRPQQPKAKAETSNKKTQDTNGDDDNWEFFDIDLPYC</sequence>
<reference evidence="5" key="2">
    <citation type="submission" date="2020-08" db="EMBL/GenBank/DDBJ databases">
        <title>Plant Genome Project.</title>
        <authorList>
            <person name="Zhang R.-G."/>
        </authorList>
    </citation>
    <scope>NUCLEOTIDE SEQUENCE</scope>
    <source>
        <strain evidence="5">Huo1</strain>
        <tissue evidence="5">Leaf</tissue>
    </source>
</reference>
<dbReference type="HAMAP" id="MF_00358">
    <property type="entry name" value="Ribosomal_bS21"/>
    <property type="match status" value="1"/>
</dbReference>
<dbReference type="GO" id="GO:0005840">
    <property type="term" value="C:ribosome"/>
    <property type="evidence" value="ECO:0007669"/>
    <property type="project" value="UniProtKB-KW"/>
</dbReference>
<dbReference type="EMBL" id="PNBA02000010">
    <property type="protein sequence ID" value="KAG6410592.1"/>
    <property type="molecule type" value="Genomic_DNA"/>
</dbReference>
<evidence type="ECO:0000256" key="2">
    <source>
        <dbReference type="ARBA" id="ARBA00022980"/>
    </source>
</evidence>
<keyword evidence="6" id="KW-1185">Reference proteome</keyword>
<comment type="similarity">
    <text evidence="1">Belongs to the bacterial ribosomal protein bS21 family.</text>
</comment>